<reference evidence="2 3" key="1">
    <citation type="submission" date="2022-05" db="EMBL/GenBank/DDBJ databases">
        <authorList>
            <consortium name="Genoscope - CEA"/>
            <person name="William W."/>
        </authorList>
    </citation>
    <scope>NUCLEOTIDE SEQUENCE [LARGE SCALE GENOMIC DNA]</scope>
</reference>
<name>A0AAU9WL20_9CNID</name>
<keyword evidence="3" id="KW-1185">Reference proteome</keyword>
<dbReference type="CDD" id="cd01670">
    <property type="entry name" value="Death"/>
    <property type="match status" value="2"/>
</dbReference>
<dbReference type="EMBL" id="CALNXJ010000016">
    <property type="protein sequence ID" value="CAH3117657.1"/>
    <property type="molecule type" value="Genomic_DNA"/>
</dbReference>
<comment type="caution">
    <text evidence="2">The sequence shown here is derived from an EMBL/GenBank/DDBJ whole genome shotgun (WGS) entry which is preliminary data.</text>
</comment>
<gene>
    <name evidence="2" type="ORF">PMEA_00007593</name>
</gene>
<evidence type="ECO:0000259" key="1">
    <source>
        <dbReference type="PROSITE" id="PS50017"/>
    </source>
</evidence>
<dbReference type="SUPFAM" id="SSF47986">
    <property type="entry name" value="DEATH domain"/>
    <property type="match status" value="2"/>
</dbReference>
<dbReference type="InterPro" id="IPR016729">
    <property type="entry name" value="FADD"/>
</dbReference>
<dbReference type="InterPro" id="IPR011029">
    <property type="entry name" value="DEATH-like_dom_sf"/>
</dbReference>
<accession>A0AAU9WL20</accession>
<sequence>MESITTTCLIDLAFDLSDDWKKLAHVLGLSGEVSRICDDYRRNVFEQAYRMLQTWKGKKGSQATYQVLREALAHEAVLRNDLVQEYCEGRDRSSLDEEIDLEGLKPGVVSSSDLLSIAKDLGLKWVWIGRLLGLEDSLLDGIREDHIQVSDCQYKMLELWRREKTTGATYQCLARALLHRTVCMRDVAEKFCVEN</sequence>
<dbReference type="Proteomes" id="UP001159428">
    <property type="component" value="Unassembled WGS sequence"/>
</dbReference>
<dbReference type="GO" id="GO:0007165">
    <property type="term" value="P:signal transduction"/>
    <property type="evidence" value="ECO:0007669"/>
    <property type="project" value="InterPro"/>
</dbReference>
<proteinExistence type="predicted"/>
<dbReference type="InterPro" id="IPR000488">
    <property type="entry name" value="Death_dom"/>
</dbReference>
<protein>
    <recommendedName>
        <fullName evidence="1">Death domain-containing protein</fullName>
    </recommendedName>
</protein>
<feature type="domain" description="Death" evidence="1">
    <location>
        <begin position="19"/>
        <end position="72"/>
    </location>
</feature>
<dbReference type="AlphaFoldDB" id="A0AAU9WL20"/>
<feature type="domain" description="Death" evidence="1">
    <location>
        <begin position="110"/>
        <end position="177"/>
    </location>
</feature>
<evidence type="ECO:0000313" key="3">
    <source>
        <dbReference type="Proteomes" id="UP001159428"/>
    </source>
</evidence>
<dbReference type="PROSITE" id="PS50017">
    <property type="entry name" value="DEATH_DOMAIN"/>
    <property type="match status" value="2"/>
</dbReference>
<dbReference type="PANTHER" id="PTHR15077">
    <property type="entry name" value="FAS-ASSOCIATING DEATH DOMAIN-CONTAINING PROTEIN FADD"/>
    <property type="match status" value="1"/>
</dbReference>
<organism evidence="2 3">
    <name type="scientific">Pocillopora meandrina</name>
    <dbReference type="NCBI Taxonomy" id="46732"/>
    <lineage>
        <taxon>Eukaryota</taxon>
        <taxon>Metazoa</taxon>
        <taxon>Cnidaria</taxon>
        <taxon>Anthozoa</taxon>
        <taxon>Hexacorallia</taxon>
        <taxon>Scleractinia</taxon>
        <taxon>Astrocoeniina</taxon>
        <taxon>Pocilloporidae</taxon>
        <taxon>Pocillopora</taxon>
    </lineage>
</organism>
<dbReference type="Gene3D" id="1.10.533.10">
    <property type="entry name" value="Death Domain, Fas"/>
    <property type="match status" value="2"/>
</dbReference>
<dbReference type="Pfam" id="PF00531">
    <property type="entry name" value="Death"/>
    <property type="match status" value="2"/>
</dbReference>
<evidence type="ECO:0000313" key="2">
    <source>
        <dbReference type="EMBL" id="CAH3117657.1"/>
    </source>
</evidence>